<reference evidence="1" key="1">
    <citation type="thesis" date="2020" institute="ProQuest LLC" country="789 East Eisenhower Parkway, Ann Arbor, MI, USA">
        <title>Comparative Genomics and Chromosome Evolution.</title>
        <authorList>
            <person name="Mudd A.B."/>
        </authorList>
    </citation>
    <scope>NUCLEOTIDE SEQUENCE</scope>
    <source>
        <strain evidence="1">1538</strain>
        <tissue evidence="1">Blood</tissue>
    </source>
</reference>
<evidence type="ECO:0000313" key="1">
    <source>
        <dbReference type="EMBL" id="DBA17277.1"/>
    </source>
</evidence>
<protein>
    <submittedName>
        <fullName evidence="1">Uncharacterized protein</fullName>
    </submittedName>
</protein>
<name>A0AAV2ZTL4_PYXAD</name>
<gene>
    <name evidence="1" type="ORF">GDO54_002751</name>
</gene>
<comment type="caution">
    <text evidence="1">The sequence shown here is derived from an EMBL/GenBank/DDBJ whole genome shotgun (WGS) entry which is preliminary data.</text>
</comment>
<dbReference type="AlphaFoldDB" id="A0AAV2ZTL4"/>
<proteinExistence type="predicted"/>
<organism evidence="1 2">
    <name type="scientific">Pyxicephalus adspersus</name>
    <name type="common">African bullfrog</name>
    <dbReference type="NCBI Taxonomy" id="30357"/>
    <lineage>
        <taxon>Eukaryota</taxon>
        <taxon>Metazoa</taxon>
        <taxon>Chordata</taxon>
        <taxon>Craniata</taxon>
        <taxon>Vertebrata</taxon>
        <taxon>Euteleostomi</taxon>
        <taxon>Amphibia</taxon>
        <taxon>Batrachia</taxon>
        <taxon>Anura</taxon>
        <taxon>Neobatrachia</taxon>
        <taxon>Ranoidea</taxon>
        <taxon>Pyxicephalidae</taxon>
        <taxon>Pyxicephalinae</taxon>
        <taxon>Pyxicephalus</taxon>
    </lineage>
</organism>
<dbReference type="EMBL" id="DYDO01000010">
    <property type="protein sequence ID" value="DBA17277.1"/>
    <property type="molecule type" value="Genomic_DNA"/>
</dbReference>
<evidence type="ECO:0000313" key="2">
    <source>
        <dbReference type="Proteomes" id="UP001181693"/>
    </source>
</evidence>
<sequence>MTRIRGFDQHQNSFEQVRRCLSIILLNRGQELWRSTREKYPNKPQTTLHSTGQFHEIPAILLECCVCSALFTHRSSLMQLKFFPMLSEKL</sequence>
<accession>A0AAV2ZTL4</accession>
<keyword evidence="2" id="KW-1185">Reference proteome</keyword>
<dbReference type="Proteomes" id="UP001181693">
    <property type="component" value="Unassembled WGS sequence"/>
</dbReference>